<dbReference type="SUPFAM" id="SSF47789">
    <property type="entry name" value="C-terminal domain of RNA polymerase alpha subunit"/>
    <property type="match status" value="1"/>
</dbReference>
<dbReference type="Pfam" id="PF03118">
    <property type="entry name" value="RNA_pol_A_CTD"/>
    <property type="match status" value="1"/>
</dbReference>
<name>A0A6I4ICD8_9SPHI</name>
<evidence type="ECO:0000259" key="1">
    <source>
        <dbReference type="Pfam" id="PF03118"/>
    </source>
</evidence>
<dbReference type="Proteomes" id="UP000434850">
    <property type="component" value="Unassembled WGS sequence"/>
</dbReference>
<dbReference type="Gene3D" id="1.10.150.20">
    <property type="entry name" value="5' to 3' exonuclease, C-terminal subdomain"/>
    <property type="match status" value="1"/>
</dbReference>
<dbReference type="InterPro" id="IPR011260">
    <property type="entry name" value="RNAP_asu_C"/>
</dbReference>
<accession>A0A6I4ICD8</accession>
<organism evidence="2 3">
    <name type="scientific">Mucilaginibacter aquatilis</name>
    <dbReference type="NCBI Taxonomy" id="1517760"/>
    <lineage>
        <taxon>Bacteria</taxon>
        <taxon>Pseudomonadati</taxon>
        <taxon>Bacteroidota</taxon>
        <taxon>Sphingobacteriia</taxon>
        <taxon>Sphingobacteriales</taxon>
        <taxon>Sphingobacteriaceae</taxon>
        <taxon>Mucilaginibacter</taxon>
    </lineage>
</organism>
<dbReference type="GO" id="GO:0003677">
    <property type="term" value="F:DNA binding"/>
    <property type="evidence" value="ECO:0007669"/>
    <property type="project" value="InterPro"/>
</dbReference>
<feature type="domain" description="RNA polymerase alpha subunit C-terminal" evidence="1">
    <location>
        <begin position="35"/>
        <end position="95"/>
    </location>
</feature>
<dbReference type="AlphaFoldDB" id="A0A6I4ICD8"/>
<protein>
    <recommendedName>
        <fullName evidence="1">RNA polymerase alpha subunit C-terminal domain-containing protein</fullName>
    </recommendedName>
</protein>
<dbReference type="EMBL" id="WQLA01000007">
    <property type="protein sequence ID" value="MVN92812.1"/>
    <property type="molecule type" value="Genomic_DNA"/>
</dbReference>
<dbReference type="RefSeq" id="WP_157543127.1">
    <property type="nucleotide sequence ID" value="NZ_WQLA01000007.1"/>
</dbReference>
<comment type="caution">
    <text evidence="2">The sequence shown here is derived from an EMBL/GenBank/DDBJ whole genome shotgun (WGS) entry which is preliminary data.</text>
</comment>
<evidence type="ECO:0000313" key="3">
    <source>
        <dbReference type="Proteomes" id="UP000434850"/>
    </source>
</evidence>
<evidence type="ECO:0000313" key="2">
    <source>
        <dbReference type="EMBL" id="MVN92812.1"/>
    </source>
</evidence>
<gene>
    <name evidence="2" type="ORF">GO816_16880</name>
</gene>
<dbReference type="GO" id="GO:0006351">
    <property type="term" value="P:DNA-templated transcription"/>
    <property type="evidence" value="ECO:0007669"/>
    <property type="project" value="InterPro"/>
</dbReference>
<dbReference type="GO" id="GO:0003899">
    <property type="term" value="F:DNA-directed RNA polymerase activity"/>
    <property type="evidence" value="ECO:0007669"/>
    <property type="project" value="InterPro"/>
</dbReference>
<proteinExistence type="predicted"/>
<keyword evidence="3" id="KW-1185">Reference proteome</keyword>
<reference evidence="2 3" key="1">
    <citation type="submission" date="2019-12" db="EMBL/GenBank/DDBJ databases">
        <title>Mucilaginibacter sp. HME9299 genome sequencing and assembly.</title>
        <authorList>
            <person name="Kang H."/>
            <person name="Kim H."/>
            <person name="Joh K."/>
        </authorList>
    </citation>
    <scope>NUCLEOTIDE SEQUENCE [LARGE SCALE GENOMIC DNA]</scope>
    <source>
        <strain evidence="2 3">HME9299</strain>
    </source>
</reference>
<sequence length="104" mass="12302">MIRSFTEDSVDLMLLEHTKKAELHERLTGKWKSQPELSYFKVQIEDIDMFPKRLILALKRQKVNNVQDLLSLAYKDLIVLPNIGKKSYHLILVFLTQMTHKMFV</sequence>